<name>A0ABP7WMS4_9ACTN</name>
<evidence type="ECO:0000313" key="1">
    <source>
        <dbReference type="EMBL" id="GAA4092478.1"/>
    </source>
</evidence>
<proteinExistence type="predicted"/>
<comment type="caution">
    <text evidence="1">The sequence shown here is derived from an EMBL/GenBank/DDBJ whole genome shotgun (WGS) entry which is preliminary data.</text>
</comment>
<dbReference type="Proteomes" id="UP001500683">
    <property type="component" value="Unassembled WGS sequence"/>
</dbReference>
<gene>
    <name evidence="1" type="ORF">GCM10022214_62650</name>
</gene>
<evidence type="ECO:0000313" key="2">
    <source>
        <dbReference type="Proteomes" id="UP001500683"/>
    </source>
</evidence>
<reference evidence="2" key="1">
    <citation type="journal article" date="2019" name="Int. J. Syst. Evol. Microbiol.">
        <title>The Global Catalogue of Microorganisms (GCM) 10K type strain sequencing project: providing services to taxonomists for standard genome sequencing and annotation.</title>
        <authorList>
            <consortium name="The Broad Institute Genomics Platform"/>
            <consortium name="The Broad Institute Genome Sequencing Center for Infectious Disease"/>
            <person name="Wu L."/>
            <person name="Ma J."/>
        </authorList>
    </citation>
    <scope>NUCLEOTIDE SEQUENCE [LARGE SCALE GENOMIC DNA]</scope>
    <source>
        <strain evidence="2">JCM 16702</strain>
    </source>
</reference>
<sequence>MQTVVVQYRTRPEAADENQRLIEQVFAQLAADRPDGLRYAAFRLADGVTFVHVAVVEGDANPLPEVAAFKEFQRDIAGRCAEPPSPQGASVVGAYRLPLE</sequence>
<evidence type="ECO:0008006" key="3">
    <source>
        <dbReference type="Google" id="ProtNLM"/>
    </source>
</evidence>
<accession>A0ABP7WMS4</accession>
<dbReference type="EMBL" id="BAAAZG010000047">
    <property type="protein sequence ID" value="GAA4092478.1"/>
    <property type="molecule type" value="Genomic_DNA"/>
</dbReference>
<dbReference type="RefSeq" id="WP_344954790.1">
    <property type="nucleotide sequence ID" value="NZ_BAAAZG010000047.1"/>
</dbReference>
<protein>
    <recommendedName>
        <fullName evidence="3">ABM domain-containing protein</fullName>
    </recommendedName>
</protein>
<organism evidence="1 2">
    <name type="scientific">Actinomadura miaoliensis</name>
    <dbReference type="NCBI Taxonomy" id="430685"/>
    <lineage>
        <taxon>Bacteria</taxon>
        <taxon>Bacillati</taxon>
        <taxon>Actinomycetota</taxon>
        <taxon>Actinomycetes</taxon>
        <taxon>Streptosporangiales</taxon>
        <taxon>Thermomonosporaceae</taxon>
        <taxon>Actinomadura</taxon>
    </lineage>
</organism>
<keyword evidence="2" id="KW-1185">Reference proteome</keyword>